<dbReference type="CDD" id="cd03786">
    <property type="entry name" value="GTB_UDP-GlcNAc_2-Epimerase"/>
    <property type="match status" value="1"/>
</dbReference>
<reference evidence="2 3" key="1">
    <citation type="submission" date="2007-11" db="EMBL/GenBank/DDBJ databases">
        <title>Complete sequence of chromosome of Shewanella baltica OS195.</title>
        <authorList>
            <consortium name="US DOE Joint Genome Institute"/>
            <person name="Copeland A."/>
            <person name="Lucas S."/>
            <person name="Lapidus A."/>
            <person name="Barry K."/>
            <person name="Glavina del Rio T."/>
            <person name="Dalin E."/>
            <person name="Tice H."/>
            <person name="Pitluck S."/>
            <person name="Chain P."/>
            <person name="Malfatti S."/>
            <person name="Shin M."/>
            <person name="Vergez L."/>
            <person name="Schmutz J."/>
            <person name="Larimer F."/>
            <person name="Land M."/>
            <person name="Hauser L."/>
            <person name="Kyrpides N."/>
            <person name="Kim E."/>
            <person name="Brettar I."/>
            <person name="Rodrigues J."/>
            <person name="Konstantinidis K."/>
            <person name="Klappenbach J."/>
            <person name="Hofle M."/>
            <person name="Tiedje J."/>
            <person name="Richardson P."/>
        </authorList>
    </citation>
    <scope>NUCLEOTIDE SEQUENCE [LARGE SCALE GENOMIC DNA]</scope>
    <source>
        <strain evidence="2 3">OS195</strain>
    </source>
</reference>
<dbReference type="Gene3D" id="3.40.50.2000">
    <property type="entry name" value="Glycogen Phosphorylase B"/>
    <property type="match status" value="2"/>
</dbReference>
<dbReference type="InterPro" id="IPR020004">
    <property type="entry name" value="UDP-GlcNAc_Epase"/>
</dbReference>
<evidence type="ECO:0000313" key="3">
    <source>
        <dbReference type="Proteomes" id="UP000000770"/>
    </source>
</evidence>
<dbReference type="AlphaFoldDB" id="A9KWU7"/>
<evidence type="ECO:0000259" key="1">
    <source>
        <dbReference type="Pfam" id="PF02350"/>
    </source>
</evidence>
<dbReference type="GO" id="GO:0006047">
    <property type="term" value="P:UDP-N-acetylglucosamine metabolic process"/>
    <property type="evidence" value="ECO:0007669"/>
    <property type="project" value="InterPro"/>
</dbReference>
<dbReference type="Proteomes" id="UP000000770">
    <property type="component" value="Chromosome"/>
</dbReference>
<proteinExistence type="predicted"/>
<dbReference type="SUPFAM" id="SSF53756">
    <property type="entry name" value="UDP-Glycosyltransferase/glycogen phosphorylase"/>
    <property type="match status" value="1"/>
</dbReference>
<dbReference type="PANTHER" id="PTHR43174">
    <property type="entry name" value="UDP-N-ACETYLGLUCOSAMINE 2-EPIMERASE"/>
    <property type="match status" value="1"/>
</dbReference>
<accession>A9KWU7</accession>
<dbReference type="Pfam" id="PF02350">
    <property type="entry name" value="Epimerase_2"/>
    <property type="match status" value="1"/>
</dbReference>
<protein>
    <submittedName>
        <fullName evidence="2">UDP-N-acetylglucosamine 2-epimerase</fullName>
    </submittedName>
</protein>
<dbReference type="EMBL" id="CP000891">
    <property type="protein sequence ID" value="ABX50284.1"/>
    <property type="molecule type" value="Genomic_DNA"/>
</dbReference>
<feature type="domain" description="UDP-N-acetylglucosamine 2-epimerase" evidence="1">
    <location>
        <begin position="27"/>
        <end position="371"/>
    </location>
</feature>
<dbReference type="GO" id="GO:0004553">
    <property type="term" value="F:hydrolase activity, hydrolyzing O-glycosyl compounds"/>
    <property type="evidence" value="ECO:0007669"/>
    <property type="project" value="InterPro"/>
</dbReference>
<dbReference type="InterPro" id="IPR003331">
    <property type="entry name" value="UDP_GlcNAc_Epimerase_2_dom"/>
</dbReference>
<dbReference type="KEGG" id="sbn:Sbal195_3122"/>
<dbReference type="PANTHER" id="PTHR43174:SF3">
    <property type="entry name" value="UDP-N-ACETYLGLUCOSAMINE 2-EPIMERASE"/>
    <property type="match status" value="1"/>
</dbReference>
<organism evidence="2 3">
    <name type="scientific">Shewanella baltica (strain OS195)</name>
    <dbReference type="NCBI Taxonomy" id="399599"/>
    <lineage>
        <taxon>Bacteria</taxon>
        <taxon>Pseudomonadati</taxon>
        <taxon>Pseudomonadota</taxon>
        <taxon>Gammaproteobacteria</taxon>
        <taxon>Alteromonadales</taxon>
        <taxon>Shewanellaceae</taxon>
        <taxon>Shewanella</taxon>
    </lineage>
</organism>
<dbReference type="RefSeq" id="WP_006085660.1">
    <property type="nucleotide sequence ID" value="NC_009997.1"/>
</dbReference>
<sequence>MSRKICVVSATRAEYGLLKPLLTAIHYDVDLILQLVVTGTHLSPEFGYTLKEIQKDPYPIAKKIEILLSSDSAVGVSKSMGLAQISFAEAFDDLRPDLVLVLGDRYELLPIVLAANIAHIPVAHLSGGELTEGVMDELFRHAITKLAHLHFAAIEDYRQRIIQMGEHPSRVFTVGEAGLDNIREMTLMNKAEIEESLQCPLKSKNLIITYHPDSHDNLEAIKQSFRTILAALDTLEDTLLIFTKANSDIGGRLINELIDEYVSLNPRKSLGFTSLGQRRYLSLLQYVDAVVGNSSSGIVETPSFKLPSINIGPRQQGRIRANSTIDVECETQALTTALSTIYNEAFLATIKQTQNPYDQGGSSLKIKEIIKQFDLSNLEMKRFYDLPKH</sequence>
<name>A9KWU7_SHEB9</name>
<dbReference type="HOGENOM" id="CLU_061127_0_0_6"/>
<dbReference type="GeneID" id="11773181"/>
<dbReference type="InterPro" id="IPR029767">
    <property type="entry name" value="WecB-like"/>
</dbReference>
<gene>
    <name evidence="2" type="ordered locus">Sbal195_3122</name>
</gene>
<evidence type="ECO:0000313" key="2">
    <source>
        <dbReference type="EMBL" id="ABX50284.1"/>
    </source>
</evidence>
<dbReference type="NCBIfam" id="TIGR03568">
    <property type="entry name" value="NeuC_NnaA"/>
    <property type="match status" value="1"/>
</dbReference>